<dbReference type="NCBIfam" id="NF003642">
    <property type="entry name" value="PRK05282.1"/>
    <property type="match status" value="1"/>
</dbReference>
<organism evidence="5 6">
    <name type="scientific">Alteromonas arenosi</name>
    <dbReference type="NCBI Taxonomy" id="3055817"/>
    <lineage>
        <taxon>Bacteria</taxon>
        <taxon>Pseudomonadati</taxon>
        <taxon>Pseudomonadota</taxon>
        <taxon>Gammaproteobacteria</taxon>
        <taxon>Alteromonadales</taxon>
        <taxon>Alteromonadaceae</taxon>
        <taxon>Alteromonas/Salinimonas group</taxon>
        <taxon>Alteromonas</taxon>
    </lineage>
</organism>
<dbReference type="Proteomes" id="UP001234343">
    <property type="component" value="Unassembled WGS sequence"/>
</dbReference>
<evidence type="ECO:0000313" key="5">
    <source>
        <dbReference type="EMBL" id="MDM7859913.1"/>
    </source>
</evidence>
<evidence type="ECO:0000313" key="6">
    <source>
        <dbReference type="Proteomes" id="UP001234343"/>
    </source>
</evidence>
<dbReference type="RefSeq" id="WP_289364101.1">
    <property type="nucleotide sequence ID" value="NZ_JAUCBP010000006.1"/>
</dbReference>
<dbReference type="PANTHER" id="PTHR20842:SF0">
    <property type="entry name" value="ALPHA-ASPARTYL DIPEPTIDASE"/>
    <property type="match status" value="1"/>
</dbReference>
<keyword evidence="3 5" id="KW-0378">Hydrolase</keyword>
<dbReference type="GO" id="GO:0016805">
    <property type="term" value="F:dipeptidase activity"/>
    <property type="evidence" value="ECO:0007669"/>
    <property type="project" value="UniProtKB-KW"/>
</dbReference>
<evidence type="ECO:0000256" key="1">
    <source>
        <dbReference type="ARBA" id="ARBA00006534"/>
    </source>
</evidence>
<proteinExistence type="inferred from homology"/>
<dbReference type="EC" id="3.4.13.21" evidence="5"/>
<comment type="similarity">
    <text evidence="1">Belongs to the peptidase S51 family.</text>
</comment>
<evidence type="ECO:0000256" key="4">
    <source>
        <dbReference type="ARBA" id="ARBA00022825"/>
    </source>
</evidence>
<protein>
    <submittedName>
        <fullName evidence="5">Dipeptidase PepE</fullName>
        <ecNumber evidence="5">3.4.13.21</ecNumber>
    </submittedName>
</protein>
<dbReference type="SUPFAM" id="SSF52317">
    <property type="entry name" value="Class I glutamine amidotransferase-like"/>
    <property type="match status" value="1"/>
</dbReference>
<dbReference type="PANTHER" id="PTHR20842">
    <property type="entry name" value="PROTEASE S51 ALPHA-ASPARTYL DIPEPTIDASE"/>
    <property type="match status" value="1"/>
</dbReference>
<dbReference type="EMBL" id="JAUCBP010000006">
    <property type="protein sequence ID" value="MDM7859913.1"/>
    <property type="molecule type" value="Genomic_DNA"/>
</dbReference>
<keyword evidence="2" id="KW-0645">Protease</keyword>
<keyword evidence="6" id="KW-1185">Reference proteome</keyword>
<keyword evidence="4" id="KW-0720">Serine protease</keyword>
<keyword evidence="5" id="KW-0224">Dipeptidase</keyword>
<dbReference type="InterPro" id="IPR005320">
    <property type="entry name" value="Peptidase_S51"/>
</dbReference>
<gene>
    <name evidence="5" type="primary">pepE</name>
    <name evidence="5" type="ORF">QTP81_04800</name>
</gene>
<accession>A0ABT7SUP1</accession>
<name>A0ABT7SUP1_9ALTE</name>
<reference evidence="5 6" key="1">
    <citation type="submission" date="2023-06" db="EMBL/GenBank/DDBJ databases">
        <title>Alteromonas sp. ASW11-36 isolated from intertidal sand.</title>
        <authorList>
            <person name="Li Y."/>
        </authorList>
    </citation>
    <scope>NUCLEOTIDE SEQUENCE [LARGE SCALE GENOMIC DNA]</scope>
    <source>
        <strain evidence="5 6">ASW11-36</strain>
    </source>
</reference>
<dbReference type="Gene3D" id="3.40.50.880">
    <property type="match status" value="1"/>
</dbReference>
<dbReference type="CDD" id="cd03146">
    <property type="entry name" value="GAT1_Peptidase_E"/>
    <property type="match status" value="1"/>
</dbReference>
<dbReference type="InterPro" id="IPR029062">
    <property type="entry name" value="Class_I_gatase-like"/>
</dbReference>
<evidence type="ECO:0000256" key="2">
    <source>
        <dbReference type="ARBA" id="ARBA00022670"/>
    </source>
</evidence>
<sequence length="239" mass="26212">MHHILMLSSSRASTEDYLEHAVPMIDAHLAKASVATTNIVFIPYAGVTIDYEEYTARVSAALPGKNIRGIHTFDTAREGLAAADVIMVGGGNTFQLLQQLYANELIEPLQDRVNNGLPYIGWSAGSNICGRTIRTTNDMPIVEPDSFAALGFIDCQLNPHYSDYQPPNHNGETRDQRLAEFCQLWPKTPVIAIREGTALTKYGDDITLVGALDGFVFIGSEKLPITTGTQLNKWATEQD</sequence>
<comment type="caution">
    <text evidence="5">The sequence shown here is derived from an EMBL/GenBank/DDBJ whole genome shotgun (WGS) entry which is preliminary data.</text>
</comment>
<evidence type="ECO:0000256" key="3">
    <source>
        <dbReference type="ARBA" id="ARBA00022801"/>
    </source>
</evidence>
<dbReference type="Pfam" id="PF03575">
    <property type="entry name" value="Peptidase_S51"/>
    <property type="match status" value="1"/>
</dbReference>